<dbReference type="GO" id="GO:0140078">
    <property type="term" value="F:class I DNA-(apurinic or apyrimidinic site) endonuclease activity"/>
    <property type="evidence" value="ECO:0007669"/>
    <property type="project" value="UniProtKB-EC"/>
</dbReference>
<keyword evidence="6" id="KW-1185">Reference proteome</keyword>
<dbReference type="InterPro" id="IPR011257">
    <property type="entry name" value="DNA_glycosylase"/>
</dbReference>
<evidence type="ECO:0000256" key="3">
    <source>
        <dbReference type="ARBA" id="ARBA00044632"/>
    </source>
</evidence>
<dbReference type="SUPFAM" id="SSF48150">
    <property type="entry name" value="DNA-glycosylase"/>
    <property type="match status" value="1"/>
</dbReference>
<dbReference type="InterPro" id="IPR003265">
    <property type="entry name" value="HhH-GPD_domain"/>
</dbReference>
<evidence type="ECO:0000256" key="1">
    <source>
        <dbReference type="ARBA" id="ARBA00010679"/>
    </source>
</evidence>
<dbReference type="PANTHER" id="PTHR10242:SF4">
    <property type="entry name" value="OS07G0657600 PROTEIN"/>
    <property type="match status" value="1"/>
</dbReference>
<gene>
    <name evidence="5" type="ORF">AMYX_01100</name>
</gene>
<organism evidence="5 6">
    <name type="scientific">Anaeromyxobacter diazotrophicus</name>
    <dbReference type="NCBI Taxonomy" id="2590199"/>
    <lineage>
        <taxon>Bacteria</taxon>
        <taxon>Pseudomonadati</taxon>
        <taxon>Myxococcota</taxon>
        <taxon>Myxococcia</taxon>
        <taxon>Myxococcales</taxon>
        <taxon>Cystobacterineae</taxon>
        <taxon>Anaeromyxobacteraceae</taxon>
        <taxon>Anaeromyxobacter</taxon>
    </lineage>
</organism>
<protein>
    <recommendedName>
        <fullName evidence="2">DNA-(apurinic or apyrimidinic site) lyase</fullName>
        <ecNumber evidence="2">4.2.99.18</ecNumber>
    </recommendedName>
</protein>
<feature type="domain" description="HhH-GPD" evidence="4">
    <location>
        <begin position="147"/>
        <end position="305"/>
    </location>
</feature>
<comment type="catalytic activity">
    <reaction evidence="3">
        <text>2'-deoxyribonucleotide-(2'-deoxyribose 5'-phosphate)-2'-deoxyribonucleotide-DNA = a 3'-end 2'-deoxyribonucleotide-(2,3-dehydro-2,3-deoxyribose 5'-phosphate)-DNA + a 5'-end 5'-phospho-2'-deoxyribonucleoside-DNA + H(+)</text>
        <dbReference type="Rhea" id="RHEA:66592"/>
        <dbReference type="Rhea" id="RHEA-COMP:13180"/>
        <dbReference type="Rhea" id="RHEA-COMP:16897"/>
        <dbReference type="Rhea" id="RHEA-COMP:17067"/>
        <dbReference type="ChEBI" id="CHEBI:15378"/>
        <dbReference type="ChEBI" id="CHEBI:136412"/>
        <dbReference type="ChEBI" id="CHEBI:157695"/>
        <dbReference type="ChEBI" id="CHEBI:167181"/>
        <dbReference type="EC" id="4.2.99.18"/>
    </reaction>
</comment>
<sequence length="316" mass="34668">MDTPSPFDLDLTVRSHGFYDLAPWRYDAGRKVLARPLRLAPGRVVDVEVAPRDGAGGGLALRVRAEGRLSAAESAEARRQVRVCLGLDEDLAPFYARIRELEAGRGRAPALRRARSSLPALAWAAERGAGRLLRSPTVFEDAVKTLCTTNCSWALTRVMTANLVERLGEPGPGGARAFPSPQAMAAAPERFYRDAVRAGYRAGALRELARRVASGELDVEAWRDPARATGALAEEIAGLAGYGPYATEHLLRLLGRHDHLALDSWTRAKLMRLRGRRRVPTDRALRAWYAPYGRFAGLAMWLEVTADWHGPASSWP</sequence>
<dbReference type="GO" id="GO:0034039">
    <property type="term" value="F:8-oxo-7,8-dihydroguanine DNA N-glycosylase activity"/>
    <property type="evidence" value="ECO:0007669"/>
    <property type="project" value="TreeGrafter"/>
</dbReference>
<dbReference type="EC" id="4.2.99.18" evidence="2"/>
<dbReference type="SMART" id="SM00478">
    <property type="entry name" value="ENDO3c"/>
    <property type="match status" value="1"/>
</dbReference>
<dbReference type="AlphaFoldDB" id="A0A7I9VGJ2"/>
<reference evidence="6" key="1">
    <citation type="journal article" date="2020" name="Appl. Environ. Microbiol.">
        <title>Diazotrophic Anaeromyxobacter Isolates from Soils.</title>
        <authorList>
            <person name="Masuda Y."/>
            <person name="Yamanaka H."/>
            <person name="Xu Z.X."/>
            <person name="Shiratori Y."/>
            <person name="Aono T."/>
            <person name="Amachi S."/>
            <person name="Senoo K."/>
            <person name="Itoh H."/>
        </authorList>
    </citation>
    <scope>NUCLEOTIDE SEQUENCE [LARGE SCALE GENOMIC DNA]</scope>
    <source>
        <strain evidence="6">R267</strain>
    </source>
</reference>
<dbReference type="GO" id="GO:0006285">
    <property type="term" value="P:base-excision repair, AP site formation"/>
    <property type="evidence" value="ECO:0007669"/>
    <property type="project" value="TreeGrafter"/>
</dbReference>
<comment type="caution">
    <text evidence="5">The sequence shown here is derived from an EMBL/GenBank/DDBJ whole genome shotgun (WGS) entry which is preliminary data.</text>
</comment>
<dbReference type="Proteomes" id="UP000503640">
    <property type="component" value="Unassembled WGS sequence"/>
</dbReference>
<proteinExistence type="inferred from homology"/>
<dbReference type="InterPro" id="IPR052054">
    <property type="entry name" value="Oxidative_DNA_repair_enzyme"/>
</dbReference>
<evidence type="ECO:0000259" key="4">
    <source>
        <dbReference type="SMART" id="SM00478"/>
    </source>
</evidence>
<evidence type="ECO:0000313" key="6">
    <source>
        <dbReference type="Proteomes" id="UP000503640"/>
    </source>
</evidence>
<name>A0A7I9VGJ2_9BACT</name>
<dbReference type="PANTHER" id="PTHR10242">
    <property type="entry name" value="8-OXOGUANINE DNA GLYCOSYLASE"/>
    <property type="match status" value="1"/>
</dbReference>
<comment type="similarity">
    <text evidence="1">Belongs to the type-1 OGG1 family.</text>
</comment>
<evidence type="ECO:0000313" key="5">
    <source>
        <dbReference type="EMBL" id="GEJ55369.1"/>
    </source>
</evidence>
<dbReference type="EMBL" id="BJTG01000001">
    <property type="protein sequence ID" value="GEJ55369.1"/>
    <property type="molecule type" value="Genomic_DNA"/>
</dbReference>
<dbReference type="Gene3D" id="1.10.340.30">
    <property type="entry name" value="Hypothetical protein, domain 2"/>
    <property type="match status" value="1"/>
</dbReference>
<accession>A0A7I9VGJ2</accession>
<evidence type="ECO:0000256" key="2">
    <source>
        <dbReference type="ARBA" id="ARBA00012720"/>
    </source>
</evidence>
<dbReference type="RefSeq" id="WP_176062175.1">
    <property type="nucleotide sequence ID" value="NZ_BJTG01000001.1"/>
</dbReference>